<dbReference type="EMBL" id="LJRR01000090">
    <property type="protein sequence ID" value="KPZ22271.1"/>
    <property type="molecule type" value="Genomic_DNA"/>
</dbReference>
<keyword evidence="7 12" id="KW-0378">Hydrolase</keyword>
<keyword evidence="12" id="KW-0346">Stress response</keyword>
<evidence type="ECO:0000256" key="5">
    <source>
        <dbReference type="ARBA" id="ARBA00022692"/>
    </source>
</evidence>
<dbReference type="GO" id="GO:0004222">
    <property type="term" value="F:metalloendopeptidase activity"/>
    <property type="evidence" value="ECO:0007669"/>
    <property type="project" value="UniProtKB-UniRule"/>
</dbReference>
<dbReference type="HAMAP" id="MF_00188">
    <property type="entry name" value="Pept_M48_protease_HtpX"/>
    <property type="match status" value="1"/>
</dbReference>
<dbReference type="PANTHER" id="PTHR43221:SF1">
    <property type="entry name" value="PROTEASE HTPX"/>
    <property type="match status" value="1"/>
</dbReference>
<protein>
    <recommendedName>
        <fullName evidence="12">Protease HtpX</fullName>
        <ecNumber evidence="12">3.4.24.-</ecNumber>
    </recommendedName>
    <alternativeName>
        <fullName evidence="12">Heat shock protein HtpX</fullName>
    </alternativeName>
</protein>
<feature type="transmembrane region" description="Helical" evidence="12">
    <location>
        <begin position="154"/>
        <end position="172"/>
    </location>
</feature>
<keyword evidence="5 12" id="KW-0812">Transmembrane</keyword>
<feature type="transmembrane region" description="Helical" evidence="12">
    <location>
        <begin position="306"/>
        <end position="330"/>
    </location>
</feature>
<evidence type="ECO:0000313" key="14">
    <source>
        <dbReference type="EMBL" id="KPZ22271.1"/>
    </source>
</evidence>
<evidence type="ECO:0000256" key="9">
    <source>
        <dbReference type="ARBA" id="ARBA00022989"/>
    </source>
</evidence>
<dbReference type="Gene3D" id="3.30.2010.10">
    <property type="entry name" value="Metalloproteases ('zincins'), catalytic domain"/>
    <property type="match status" value="1"/>
</dbReference>
<keyword evidence="10 12" id="KW-0482">Metalloprotease</keyword>
<dbReference type="InterPro" id="IPR050083">
    <property type="entry name" value="HtpX_protease"/>
</dbReference>
<feature type="binding site" evidence="12">
    <location>
        <position position="335"/>
    </location>
    <ligand>
        <name>Zn(2+)</name>
        <dbReference type="ChEBI" id="CHEBI:29105"/>
        <note>catalytic</note>
    </ligand>
</feature>
<feature type="binding site" evidence="12">
    <location>
        <position position="262"/>
    </location>
    <ligand>
        <name>Zn(2+)</name>
        <dbReference type="ChEBI" id="CHEBI:29105"/>
        <note>catalytic</note>
    </ligand>
</feature>
<feature type="transmembrane region" description="Helical" evidence="12">
    <location>
        <begin position="115"/>
        <end position="142"/>
    </location>
</feature>
<name>A0A0Q0F755_9PSED</name>
<accession>A0A0Q0F755</accession>
<feature type="transmembrane region" description="Helical" evidence="12">
    <location>
        <begin position="268"/>
        <end position="286"/>
    </location>
</feature>
<dbReference type="GO" id="GO:0005886">
    <property type="term" value="C:plasma membrane"/>
    <property type="evidence" value="ECO:0007669"/>
    <property type="project" value="UniProtKB-SubCell"/>
</dbReference>
<comment type="caution">
    <text evidence="14">The sequence shown here is derived from an EMBL/GenBank/DDBJ whole genome shotgun (WGS) entry which is preliminary data.</text>
</comment>
<keyword evidence="3 12" id="KW-1003">Cell membrane</keyword>
<dbReference type="NCBIfam" id="NF003965">
    <property type="entry name" value="PRK05457.1"/>
    <property type="match status" value="1"/>
</dbReference>
<keyword evidence="8 12" id="KW-0862">Zinc</keyword>
<dbReference type="GO" id="GO:0008270">
    <property type="term" value="F:zinc ion binding"/>
    <property type="evidence" value="ECO:0007669"/>
    <property type="project" value="UniProtKB-UniRule"/>
</dbReference>
<dbReference type="PANTHER" id="PTHR43221">
    <property type="entry name" value="PROTEASE HTPX"/>
    <property type="match status" value="1"/>
</dbReference>
<dbReference type="InterPro" id="IPR001915">
    <property type="entry name" value="Peptidase_M48"/>
</dbReference>
<comment type="cofactor">
    <cofactor evidence="12">
        <name>Zn(2+)</name>
        <dbReference type="ChEBI" id="CHEBI:29105"/>
    </cofactor>
    <text evidence="12">Binds 1 zinc ion per subunit.</text>
</comment>
<feature type="active site" evidence="12">
    <location>
        <position position="259"/>
    </location>
</feature>
<organism evidence="14 15">
    <name type="scientific">Pseudomonas syringae pv. viburni</name>
    <dbReference type="NCBI Taxonomy" id="251703"/>
    <lineage>
        <taxon>Bacteria</taxon>
        <taxon>Pseudomonadati</taxon>
        <taxon>Pseudomonadota</taxon>
        <taxon>Gammaproteobacteria</taxon>
        <taxon>Pseudomonadales</taxon>
        <taxon>Pseudomonadaceae</taxon>
        <taxon>Pseudomonas</taxon>
    </lineage>
</organism>
<evidence type="ECO:0000256" key="10">
    <source>
        <dbReference type="ARBA" id="ARBA00023049"/>
    </source>
</evidence>
<dbReference type="CDD" id="cd07335">
    <property type="entry name" value="M48B_HtpX_like"/>
    <property type="match status" value="1"/>
</dbReference>
<dbReference type="InterPro" id="IPR022919">
    <property type="entry name" value="Pept_M48_protease_HtpX"/>
</dbReference>
<evidence type="ECO:0000256" key="1">
    <source>
        <dbReference type="ARBA" id="ARBA00004651"/>
    </source>
</evidence>
<evidence type="ECO:0000259" key="13">
    <source>
        <dbReference type="Pfam" id="PF01435"/>
    </source>
</evidence>
<reference evidence="14 15" key="1">
    <citation type="submission" date="2015-09" db="EMBL/GenBank/DDBJ databases">
        <title>Genome announcement of multiple Pseudomonas syringae strains.</title>
        <authorList>
            <person name="Thakur S."/>
            <person name="Wang P.W."/>
            <person name="Gong Y."/>
            <person name="Weir B.S."/>
            <person name="Guttman D.S."/>
        </authorList>
    </citation>
    <scope>NUCLEOTIDE SEQUENCE [LARGE SCALE GENOMIC DNA]</scope>
    <source>
        <strain evidence="14 15">ICMP3963</strain>
    </source>
</reference>
<dbReference type="PATRIC" id="fig|251703.9.peg.1880"/>
<keyword evidence="6 12" id="KW-0479">Metal-binding</keyword>
<comment type="subcellular location">
    <subcellularLocation>
        <location evidence="1 12">Cell membrane</location>
        <topology evidence="1 12">Multi-pass membrane protein</topology>
    </subcellularLocation>
</comment>
<evidence type="ECO:0000256" key="11">
    <source>
        <dbReference type="ARBA" id="ARBA00023136"/>
    </source>
</evidence>
<feature type="binding site" evidence="12">
    <location>
        <position position="258"/>
    </location>
    <ligand>
        <name>Zn(2+)</name>
        <dbReference type="ChEBI" id="CHEBI:29105"/>
        <note>catalytic</note>
    </ligand>
</feature>
<dbReference type="Pfam" id="PF01435">
    <property type="entry name" value="Peptidase_M48"/>
    <property type="match status" value="1"/>
</dbReference>
<dbReference type="EC" id="3.4.24.-" evidence="12"/>
<keyword evidence="9 12" id="KW-1133">Transmembrane helix</keyword>
<keyword evidence="11 12" id="KW-0472">Membrane</keyword>
<gene>
    <name evidence="12" type="primary">htpX</name>
    <name evidence="14" type="ORF">ALO40_100408</name>
</gene>
<feature type="domain" description="Peptidase M48" evidence="13">
    <location>
        <begin position="193"/>
        <end position="405"/>
    </location>
</feature>
<dbReference type="AlphaFoldDB" id="A0A0Q0F755"/>
<keyword evidence="4 12" id="KW-0645">Protease</keyword>
<evidence type="ECO:0000256" key="4">
    <source>
        <dbReference type="ARBA" id="ARBA00022670"/>
    </source>
</evidence>
<evidence type="ECO:0000256" key="6">
    <source>
        <dbReference type="ARBA" id="ARBA00022723"/>
    </source>
</evidence>
<evidence type="ECO:0000256" key="12">
    <source>
        <dbReference type="HAMAP-Rule" id="MF_00188"/>
    </source>
</evidence>
<evidence type="ECO:0000256" key="3">
    <source>
        <dbReference type="ARBA" id="ARBA00022475"/>
    </source>
</evidence>
<evidence type="ECO:0000256" key="7">
    <source>
        <dbReference type="ARBA" id="ARBA00022801"/>
    </source>
</evidence>
<sequence length="406" mass="44030">MSTSWSRPLAASATSSRVIVSNGCLFAPLRLTAPTCSGQFICTPSKQRSRPATAPSGIDCAGSGAVQLCGITMGFKQRTQFEIVPVLNSDGHHLIYPASSYIFIPEENVSTMMRILLFLATNLAVVLIASITLSLFGFNGFMAANGVDLNLNQLLVFCAVFGFAGSLFSLFISKWMAKMSTGTQIITQPRTRHEQWLLQTVEQLSRDAGIKMPEVGIFPAYEANAFATGWNKNDALVAVSQGLLERFSPDEVKAVLAHEIGHVANGDMVTLALVQGVVNTFVMFFARIIGNFVDKVIFKTENGQGIAYYITTIFAELVLGFLASAIVMWFSRKREFRADDAGARLAGTDAMIGALQRLRSEQGVPVNMPDSLTAFGINAGLKKGLAGLFMSHPPLEQRIEALRRRG</sequence>
<evidence type="ECO:0000256" key="2">
    <source>
        <dbReference type="ARBA" id="ARBA00009779"/>
    </source>
</evidence>
<evidence type="ECO:0000313" key="15">
    <source>
        <dbReference type="Proteomes" id="UP000050317"/>
    </source>
</evidence>
<comment type="similarity">
    <text evidence="2 12">Belongs to the peptidase M48B family.</text>
</comment>
<dbReference type="Proteomes" id="UP000050317">
    <property type="component" value="Unassembled WGS sequence"/>
</dbReference>
<evidence type="ECO:0000256" key="8">
    <source>
        <dbReference type="ARBA" id="ARBA00022833"/>
    </source>
</evidence>
<proteinExistence type="inferred from homology"/>
<dbReference type="GO" id="GO:0006508">
    <property type="term" value="P:proteolysis"/>
    <property type="evidence" value="ECO:0007669"/>
    <property type="project" value="UniProtKB-KW"/>
</dbReference>